<protein>
    <recommendedName>
        <fullName evidence="4">Transmembrane protein</fullName>
    </recommendedName>
</protein>
<sequence>MKRRVLLCWTSAVLLSLLPHWGFLDADSGIQICAYLNTEGGYTGPDVLALGFGAMATLLPVVLAVLAVAIWRSSGKRLRALRWIGAGAALMTAAYYALSVVTFFSPYCPLGSQGLWFVLLLYGGITALLIAGTRSSRRANAGAITSRR</sequence>
<dbReference type="Proteomes" id="UP000576393">
    <property type="component" value="Unassembled WGS sequence"/>
</dbReference>
<evidence type="ECO:0000256" key="1">
    <source>
        <dbReference type="SAM" id="Phobius"/>
    </source>
</evidence>
<feature type="transmembrane region" description="Helical" evidence="1">
    <location>
        <begin position="113"/>
        <end position="131"/>
    </location>
</feature>
<organism evidence="2 3">
    <name type="scientific">Streptosporangium sandarakinum</name>
    <dbReference type="NCBI Taxonomy" id="1260955"/>
    <lineage>
        <taxon>Bacteria</taxon>
        <taxon>Bacillati</taxon>
        <taxon>Actinomycetota</taxon>
        <taxon>Actinomycetes</taxon>
        <taxon>Streptosporangiales</taxon>
        <taxon>Streptosporangiaceae</taxon>
        <taxon>Streptosporangium</taxon>
    </lineage>
</organism>
<gene>
    <name evidence="2" type="ORF">HDA43_005060</name>
</gene>
<evidence type="ECO:0008006" key="4">
    <source>
        <dbReference type="Google" id="ProtNLM"/>
    </source>
</evidence>
<proteinExistence type="predicted"/>
<comment type="caution">
    <text evidence="2">The sequence shown here is derived from an EMBL/GenBank/DDBJ whole genome shotgun (WGS) entry which is preliminary data.</text>
</comment>
<keyword evidence="1" id="KW-0472">Membrane</keyword>
<evidence type="ECO:0000313" key="2">
    <source>
        <dbReference type="EMBL" id="NYF42859.1"/>
    </source>
</evidence>
<reference evidence="2 3" key="1">
    <citation type="submission" date="2020-07" db="EMBL/GenBank/DDBJ databases">
        <title>Sequencing the genomes of 1000 actinobacteria strains.</title>
        <authorList>
            <person name="Klenk H.-P."/>
        </authorList>
    </citation>
    <scope>NUCLEOTIDE SEQUENCE [LARGE SCALE GENOMIC DNA]</scope>
    <source>
        <strain evidence="2 3">DSM 45763</strain>
    </source>
</reference>
<name>A0A852V2Z2_9ACTN</name>
<dbReference type="AlphaFoldDB" id="A0A852V2Z2"/>
<keyword evidence="1" id="KW-1133">Transmembrane helix</keyword>
<evidence type="ECO:0000313" key="3">
    <source>
        <dbReference type="Proteomes" id="UP000576393"/>
    </source>
</evidence>
<feature type="transmembrane region" description="Helical" evidence="1">
    <location>
        <begin position="50"/>
        <end position="71"/>
    </location>
</feature>
<keyword evidence="3" id="KW-1185">Reference proteome</keyword>
<accession>A0A852V2Z2</accession>
<dbReference type="EMBL" id="JACCCO010000002">
    <property type="protein sequence ID" value="NYF42859.1"/>
    <property type="molecule type" value="Genomic_DNA"/>
</dbReference>
<feature type="transmembrane region" description="Helical" evidence="1">
    <location>
        <begin position="83"/>
        <end position="107"/>
    </location>
</feature>
<dbReference type="RefSeq" id="WP_179825697.1">
    <property type="nucleotide sequence ID" value="NZ_JACCCO010000002.1"/>
</dbReference>
<keyword evidence="1" id="KW-0812">Transmembrane</keyword>